<keyword evidence="3" id="KW-1185">Reference proteome</keyword>
<dbReference type="PANTHER" id="PTHR38703:SF1">
    <property type="entry name" value="ALLERGEN"/>
    <property type="match status" value="1"/>
</dbReference>
<feature type="compositionally biased region" description="Basic and acidic residues" evidence="1">
    <location>
        <begin position="14"/>
        <end position="26"/>
    </location>
</feature>
<dbReference type="EMBL" id="KN847534">
    <property type="protein sequence ID" value="KIW06801.1"/>
    <property type="molecule type" value="Genomic_DNA"/>
</dbReference>
<proteinExistence type="predicted"/>
<evidence type="ECO:0000313" key="2">
    <source>
        <dbReference type="EMBL" id="KIW06801.1"/>
    </source>
</evidence>
<dbReference type="PANTHER" id="PTHR38703">
    <property type="entry name" value="CHROMOSOME 8, WHOLE GENOME SHOTGUN SEQUENCE"/>
    <property type="match status" value="1"/>
</dbReference>
<dbReference type="InParanoid" id="A0A0D1XVF9"/>
<feature type="compositionally biased region" description="Basic and acidic residues" evidence="1">
    <location>
        <begin position="190"/>
        <end position="205"/>
    </location>
</feature>
<feature type="compositionally biased region" description="Basic and acidic residues" evidence="1">
    <location>
        <begin position="268"/>
        <end position="289"/>
    </location>
</feature>
<reference evidence="2 3" key="1">
    <citation type="submission" date="2015-01" db="EMBL/GenBank/DDBJ databases">
        <title>The Genome Sequence of Ochroconis gallopava CBS43764.</title>
        <authorList>
            <consortium name="The Broad Institute Genomics Platform"/>
            <person name="Cuomo C."/>
            <person name="de Hoog S."/>
            <person name="Gorbushina A."/>
            <person name="Stielow B."/>
            <person name="Teixiera M."/>
            <person name="Abouelleil A."/>
            <person name="Chapman S.B."/>
            <person name="Priest M."/>
            <person name="Young S.K."/>
            <person name="Wortman J."/>
            <person name="Nusbaum C."/>
            <person name="Birren B."/>
        </authorList>
    </citation>
    <scope>NUCLEOTIDE SEQUENCE [LARGE SCALE GENOMIC DNA]</scope>
    <source>
        <strain evidence="2 3">CBS 43764</strain>
    </source>
</reference>
<protein>
    <recommendedName>
        <fullName evidence="4">Allergen</fullName>
    </recommendedName>
</protein>
<dbReference type="AlphaFoldDB" id="A0A0D1XVF9"/>
<organism evidence="2 3">
    <name type="scientific">Verruconis gallopava</name>
    <dbReference type="NCBI Taxonomy" id="253628"/>
    <lineage>
        <taxon>Eukaryota</taxon>
        <taxon>Fungi</taxon>
        <taxon>Dikarya</taxon>
        <taxon>Ascomycota</taxon>
        <taxon>Pezizomycotina</taxon>
        <taxon>Dothideomycetes</taxon>
        <taxon>Pleosporomycetidae</taxon>
        <taxon>Venturiales</taxon>
        <taxon>Sympoventuriaceae</taxon>
        <taxon>Verruconis</taxon>
    </lineage>
</organism>
<name>A0A0D1XVF9_9PEZI</name>
<dbReference type="STRING" id="253628.A0A0D1XVF9"/>
<dbReference type="RefSeq" id="XP_016216670.1">
    <property type="nucleotide sequence ID" value="XM_016355534.1"/>
</dbReference>
<dbReference type="GeneID" id="27310454"/>
<feature type="compositionally biased region" description="Basic and acidic residues" evidence="1">
    <location>
        <begin position="226"/>
        <end position="243"/>
    </location>
</feature>
<feature type="compositionally biased region" description="Basic and acidic residues" evidence="1">
    <location>
        <begin position="38"/>
        <end position="59"/>
    </location>
</feature>
<evidence type="ECO:0000313" key="3">
    <source>
        <dbReference type="Proteomes" id="UP000053259"/>
    </source>
</evidence>
<dbReference type="OrthoDB" id="2118965at2759"/>
<feature type="region of interest" description="Disordered" evidence="1">
    <location>
        <begin position="162"/>
        <end position="289"/>
    </location>
</feature>
<feature type="compositionally biased region" description="Polar residues" evidence="1">
    <location>
        <begin position="208"/>
        <end position="224"/>
    </location>
</feature>
<gene>
    <name evidence="2" type="ORF">PV09_02481</name>
</gene>
<evidence type="ECO:0008006" key="4">
    <source>
        <dbReference type="Google" id="ProtNLM"/>
    </source>
</evidence>
<dbReference type="VEuPathDB" id="FungiDB:PV09_02481"/>
<evidence type="ECO:0000256" key="1">
    <source>
        <dbReference type="SAM" id="MobiDB-lite"/>
    </source>
</evidence>
<dbReference type="Proteomes" id="UP000053259">
    <property type="component" value="Unassembled WGS sequence"/>
</dbReference>
<sequence length="289" mass="31815">MEKAKAAVSDFVKKAGHHDTTVHERVAPSVQHTTVSPEQREERQVVTDREVHQDHYHTSVQPIKDREVLPEQHHHNVVPVEHRTHDHRNTQETENRLKMNAAEFKDELVRKPTHHTTSNAPAVVGEHVHHHIHETIQPVIQKETIEPHVVHTTVPVHEVHHNTAQHHAASTLPEITISDFKKHGGPLTGRGERVDHFDGEPRSIEHTLGQSGSSVAGTTSQSVPGTHDHVTAKQGAEKYDLHHPSSTTSAGGAGTSGMSGSTTATKPSLKDKLDPRKDADGDGKKGFMS</sequence>
<dbReference type="HOGENOM" id="CLU_047590_0_0_1"/>
<feature type="region of interest" description="Disordered" evidence="1">
    <location>
        <begin position="14"/>
        <end position="59"/>
    </location>
</feature>
<accession>A0A0D1XVF9</accession>